<dbReference type="Gene3D" id="2.40.40.10">
    <property type="entry name" value="RlpA-like domain"/>
    <property type="match status" value="1"/>
</dbReference>
<evidence type="ECO:0000256" key="3">
    <source>
        <dbReference type="ARBA" id="ARBA00023316"/>
    </source>
</evidence>
<dbReference type="GO" id="GO:0071555">
    <property type="term" value="P:cell wall organization"/>
    <property type="evidence" value="ECO:0007669"/>
    <property type="project" value="UniProtKB-KW"/>
</dbReference>
<keyword evidence="2" id="KW-0456">Lyase</keyword>
<dbReference type="PANTHER" id="PTHR34183:SF1">
    <property type="entry name" value="ENDOLYTIC PEPTIDOGLYCAN TRANSGLYCOSYLASE RLPA"/>
    <property type="match status" value="1"/>
</dbReference>
<accession>A0A3B0Z5P8</accession>
<dbReference type="CDD" id="cd22268">
    <property type="entry name" value="DPBB_RlpA-like"/>
    <property type="match status" value="1"/>
</dbReference>
<dbReference type="InterPro" id="IPR036908">
    <property type="entry name" value="RlpA-like_sf"/>
</dbReference>
<dbReference type="EMBL" id="UOFM01000412">
    <property type="protein sequence ID" value="VAW81579.1"/>
    <property type="molecule type" value="Genomic_DNA"/>
</dbReference>
<feature type="region of interest" description="Disordered" evidence="4">
    <location>
        <begin position="22"/>
        <end position="57"/>
    </location>
</feature>
<dbReference type="InterPro" id="IPR012997">
    <property type="entry name" value="RplA"/>
</dbReference>
<dbReference type="Pfam" id="PF03330">
    <property type="entry name" value="DPBB_1"/>
    <property type="match status" value="1"/>
</dbReference>
<keyword evidence="6" id="KW-0449">Lipoprotein</keyword>
<dbReference type="HAMAP" id="MF_02071">
    <property type="entry name" value="RlpA"/>
    <property type="match status" value="1"/>
</dbReference>
<dbReference type="InterPro" id="IPR034718">
    <property type="entry name" value="RlpA"/>
</dbReference>
<evidence type="ECO:0000313" key="6">
    <source>
        <dbReference type="EMBL" id="VAW81579.1"/>
    </source>
</evidence>
<keyword evidence="1" id="KW-0732">Signal</keyword>
<dbReference type="InterPro" id="IPR009009">
    <property type="entry name" value="RlpA-like_DPBB"/>
</dbReference>
<organism evidence="6">
    <name type="scientific">hydrothermal vent metagenome</name>
    <dbReference type="NCBI Taxonomy" id="652676"/>
    <lineage>
        <taxon>unclassified sequences</taxon>
        <taxon>metagenomes</taxon>
        <taxon>ecological metagenomes</taxon>
    </lineage>
</organism>
<dbReference type="SUPFAM" id="SSF50685">
    <property type="entry name" value="Barwin-like endoglucanases"/>
    <property type="match status" value="1"/>
</dbReference>
<sequence length="242" mass="26367">MACAGLAMAWLTVVLSSCSTPGSGRYSQRHDSAPNRQVDVSQVADASPRAEPKSRYGNPVSYVVRGKRYHTLPGSSGYRERGIASWYGTKFHGHRTSSGESYDMYKMSAAHKTLPLPTYARVTNLRNGKSVIVKINDRGPFHENRLIDLSYAAASRLGILAKGTGLVEVEAINPDQPVQRPVPRQKTGSQPKLQKLVAAQSTLPATSPLLYLQVGAFQNLDNAERLKRRLAVTAPSGKLHIS</sequence>
<dbReference type="GO" id="GO:0042834">
    <property type="term" value="F:peptidoglycan binding"/>
    <property type="evidence" value="ECO:0007669"/>
    <property type="project" value="InterPro"/>
</dbReference>
<reference evidence="6" key="1">
    <citation type="submission" date="2018-06" db="EMBL/GenBank/DDBJ databases">
        <authorList>
            <person name="Zhirakovskaya E."/>
        </authorList>
    </citation>
    <scope>NUCLEOTIDE SEQUENCE</scope>
</reference>
<dbReference type="NCBIfam" id="TIGR00413">
    <property type="entry name" value="rlpA"/>
    <property type="match status" value="1"/>
</dbReference>
<gene>
    <name evidence="6" type="ORF">MNBD_GAMMA14-1403</name>
</gene>
<evidence type="ECO:0000256" key="1">
    <source>
        <dbReference type="ARBA" id="ARBA00022729"/>
    </source>
</evidence>
<feature type="non-terminal residue" evidence="6">
    <location>
        <position position="242"/>
    </location>
</feature>
<name>A0A3B0Z5P8_9ZZZZ</name>
<dbReference type="AlphaFoldDB" id="A0A3B0Z5P8"/>
<evidence type="ECO:0000259" key="5">
    <source>
        <dbReference type="PROSITE" id="PS51724"/>
    </source>
</evidence>
<protein>
    <submittedName>
        <fullName evidence="6">Septum-associated rare lipoprotein A</fullName>
    </submittedName>
</protein>
<dbReference type="GO" id="GO:0016829">
    <property type="term" value="F:lyase activity"/>
    <property type="evidence" value="ECO:0007669"/>
    <property type="project" value="UniProtKB-KW"/>
</dbReference>
<keyword evidence="3" id="KW-0961">Cell wall biogenesis/degradation</keyword>
<feature type="domain" description="SPOR" evidence="5">
    <location>
        <begin position="204"/>
        <end position="242"/>
    </location>
</feature>
<dbReference type="GO" id="GO:0009279">
    <property type="term" value="C:cell outer membrane"/>
    <property type="evidence" value="ECO:0007669"/>
    <property type="project" value="TreeGrafter"/>
</dbReference>
<proteinExistence type="inferred from homology"/>
<dbReference type="FunFam" id="2.40.40.10:FF:000003">
    <property type="entry name" value="Endolytic peptidoglycan transglycosylase RlpA"/>
    <property type="match status" value="1"/>
</dbReference>
<dbReference type="PANTHER" id="PTHR34183">
    <property type="entry name" value="ENDOLYTIC PEPTIDOGLYCAN TRANSGLYCOSYLASE RLPA"/>
    <property type="match status" value="1"/>
</dbReference>
<dbReference type="PROSITE" id="PS51724">
    <property type="entry name" value="SPOR"/>
    <property type="match status" value="1"/>
</dbReference>
<evidence type="ECO:0000256" key="2">
    <source>
        <dbReference type="ARBA" id="ARBA00023239"/>
    </source>
</evidence>
<dbReference type="InterPro" id="IPR007730">
    <property type="entry name" value="SPOR-like_dom"/>
</dbReference>
<evidence type="ECO:0000256" key="4">
    <source>
        <dbReference type="SAM" id="MobiDB-lite"/>
    </source>
</evidence>